<protein>
    <submittedName>
        <fullName evidence="7">Iron permease FTR1</fullName>
    </submittedName>
</protein>
<feature type="transmembrane region" description="Helical" evidence="6">
    <location>
        <begin position="488"/>
        <end position="506"/>
    </location>
</feature>
<evidence type="ECO:0000256" key="1">
    <source>
        <dbReference type="ARBA" id="ARBA00004141"/>
    </source>
</evidence>
<dbReference type="HOGENOM" id="CLU_033798_0_0_6"/>
<name>A0A0H3FCW0_RAHSY</name>
<reference evidence="8" key="1">
    <citation type="submission" date="2011-01" db="EMBL/GenBank/DDBJ databases">
        <title>Complete sequence of chromosome of Rahnella sp. Y9602.</title>
        <authorList>
            <consortium name="US DOE Joint Genome Institute"/>
            <person name="Lucas S."/>
            <person name="Copeland A."/>
            <person name="Lapidus A."/>
            <person name="Cheng J.-F."/>
            <person name="Goodwin L."/>
            <person name="Pitluck S."/>
            <person name="Lu M."/>
            <person name="Detter J.C."/>
            <person name="Han C."/>
            <person name="Tapia R."/>
            <person name="Land M."/>
            <person name="Hauser L."/>
            <person name="Kyrpides N."/>
            <person name="Ivanova N."/>
            <person name="Ovchinnikova G."/>
            <person name="Pagani I."/>
            <person name="Sobecky P.A."/>
            <person name="Martinez R.J."/>
            <person name="Woyke T."/>
        </authorList>
    </citation>
    <scope>NUCLEOTIDE SEQUENCE [LARGE SCALE GENOMIC DNA]</scope>
    <source>
        <strain evidence="8">Y9602</strain>
    </source>
</reference>
<dbReference type="InterPro" id="IPR004923">
    <property type="entry name" value="FTR1/Fip1/EfeU"/>
</dbReference>
<comment type="subcellular location">
    <subcellularLocation>
        <location evidence="1">Membrane</location>
        <topology evidence="1">Multi-pass membrane protein</topology>
    </subcellularLocation>
</comment>
<dbReference type="Pfam" id="PF03239">
    <property type="entry name" value="FTR1"/>
    <property type="match status" value="1"/>
</dbReference>
<accession>A0A0H3FCW0</accession>
<evidence type="ECO:0000256" key="3">
    <source>
        <dbReference type="ARBA" id="ARBA00022692"/>
    </source>
</evidence>
<dbReference type="Proteomes" id="UP000007257">
    <property type="component" value="Chromosome"/>
</dbReference>
<keyword evidence="3 6" id="KW-0812">Transmembrane</keyword>
<dbReference type="eggNOG" id="COG0672">
    <property type="taxonomic scope" value="Bacteria"/>
</dbReference>
<feature type="transmembrane region" description="Helical" evidence="6">
    <location>
        <begin position="180"/>
        <end position="198"/>
    </location>
</feature>
<dbReference type="PANTHER" id="PTHR31632">
    <property type="entry name" value="IRON TRANSPORTER FTH1"/>
    <property type="match status" value="1"/>
</dbReference>
<keyword evidence="4 6" id="KW-1133">Transmembrane helix</keyword>
<comment type="similarity">
    <text evidence="2">Belongs to the oxidase-dependent Fe transporter (OFeT) (TC 9.A.10.1) family.</text>
</comment>
<evidence type="ECO:0000313" key="7">
    <source>
        <dbReference type="EMBL" id="ADW73955.1"/>
    </source>
</evidence>
<dbReference type="EMBL" id="CP002505">
    <property type="protein sequence ID" value="ADW73955.1"/>
    <property type="molecule type" value="Genomic_DNA"/>
</dbReference>
<evidence type="ECO:0000256" key="4">
    <source>
        <dbReference type="ARBA" id="ARBA00022989"/>
    </source>
</evidence>
<dbReference type="GO" id="GO:0033573">
    <property type="term" value="C:high-affinity iron permease complex"/>
    <property type="evidence" value="ECO:0007669"/>
    <property type="project" value="InterPro"/>
</dbReference>
<dbReference type="KEGG" id="rah:Rahaq_2346"/>
<keyword evidence="5 6" id="KW-0472">Membrane</keyword>
<dbReference type="RefSeq" id="WP_013575655.1">
    <property type="nucleotide sequence ID" value="NC_015061.1"/>
</dbReference>
<reference evidence="7 8" key="2">
    <citation type="journal article" date="2012" name="J. Bacteriol.">
        <title>Complete Genome Sequence of Rahnella sp. Strain Y9602, a Gammaproteobacterium Isolate from Metal- and Radionuclide-Contaminated Soil.</title>
        <authorList>
            <person name="Martinez R.J."/>
            <person name="Bruce D."/>
            <person name="Detter C."/>
            <person name="Goodwin L.A."/>
            <person name="Han J."/>
            <person name="Han C.S."/>
            <person name="Held B."/>
            <person name="Land M.L."/>
            <person name="Mikhailova N."/>
            <person name="Nolan M."/>
            <person name="Pennacchio L."/>
            <person name="Pitluck S."/>
            <person name="Tapia R."/>
            <person name="Woyke T."/>
            <person name="Sobecky P.A."/>
        </authorList>
    </citation>
    <scope>NUCLEOTIDE SEQUENCE [LARGE SCALE GENOMIC DNA]</scope>
    <source>
        <strain evidence="7 8">Y9602</strain>
    </source>
</reference>
<evidence type="ECO:0000256" key="5">
    <source>
        <dbReference type="ARBA" id="ARBA00023136"/>
    </source>
</evidence>
<feature type="transmembrane region" description="Helical" evidence="6">
    <location>
        <begin position="72"/>
        <end position="91"/>
    </location>
</feature>
<dbReference type="PANTHER" id="PTHR31632:SF2">
    <property type="entry name" value="PLASMA MEMBRANE IRON PERMEASE"/>
    <property type="match status" value="1"/>
</dbReference>
<dbReference type="NCBIfam" id="NF041756">
    <property type="entry name" value="EfeU"/>
    <property type="match status" value="1"/>
</dbReference>
<sequence>MLATFIIGLREGLEAALIVGIIAAFLRKNGKSLFAMWMGVGLALMLSVMVGVALEMTERALPQASQEGMESVIGLIAVFFVTGMIMWMNTHAHTMKNELESEAAQAISQSGAQALASMAFLAVLKEGFETSVFLLATFSVAQSAMWAAAGAVTGLLVAVGIGCGIYFGGIRINLSRFFRFTGLFLILVAGGLIINALLTAHEAGWLNIGQQRVADLAWLVPPGTVRSALITGVLGIPPDPNLIQTVAWLLYIVIVSLLIYWPAHRRPSAINGARLRLAFAGVMVVSAVGLRLFYPNYTLQLPASAPLVSNDTRNTAPAGEVKLLSDTNGYQLNVTPADGNVRVTVLPASAAIAGHHGGLQTREWQTKSRFTPADAPAVLTLDQLVAFYGNRIPIGLNPAMHPGPYQAQWSVSCTVQASVAQGVLLGASARADELITLSGSGLQSPRTITVRHPTAAASACNWQVSGAYQQTVSDVLQQLQIAQDTYRFWAYMLPFILAALALIFVFSARRVLLKHRNERLAAAGEYSLSFGSQLHTNLPKNK</sequence>
<feature type="transmembrane region" description="Helical" evidence="6">
    <location>
        <begin position="144"/>
        <end position="168"/>
    </location>
</feature>
<evidence type="ECO:0000256" key="6">
    <source>
        <dbReference type="SAM" id="Phobius"/>
    </source>
</evidence>
<evidence type="ECO:0000313" key="8">
    <source>
        <dbReference type="Proteomes" id="UP000007257"/>
    </source>
</evidence>
<dbReference type="AlphaFoldDB" id="A0A0H3FCW0"/>
<feature type="transmembrane region" description="Helical" evidence="6">
    <location>
        <begin position="242"/>
        <end position="263"/>
    </location>
</feature>
<dbReference type="GO" id="GO:0015093">
    <property type="term" value="F:ferrous iron transmembrane transporter activity"/>
    <property type="evidence" value="ECO:0007669"/>
    <property type="project" value="TreeGrafter"/>
</dbReference>
<feature type="transmembrane region" description="Helical" evidence="6">
    <location>
        <begin position="275"/>
        <end position="294"/>
    </location>
</feature>
<proteinExistence type="inferred from homology"/>
<organism evidence="7 8">
    <name type="scientific">Rahnella sp. (strain Y9602)</name>
    <dbReference type="NCBI Taxonomy" id="2703885"/>
    <lineage>
        <taxon>Bacteria</taxon>
        <taxon>Pseudomonadati</taxon>
        <taxon>Pseudomonadota</taxon>
        <taxon>Gammaproteobacteria</taxon>
        <taxon>Enterobacterales</taxon>
        <taxon>Yersiniaceae</taxon>
        <taxon>Rahnella</taxon>
    </lineage>
</organism>
<gene>
    <name evidence="7" type="ordered locus">Rahaq_2346</name>
</gene>
<dbReference type="OrthoDB" id="7260758at2"/>
<feature type="transmembrane region" description="Helical" evidence="6">
    <location>
        <begin position="33"/>
        <end position="52"/>
    </location>
</feature>
<feature type="transmembrane region" description="Helical" evidence="6">
    <location>
        <begin position="6"/>
        <end position="26"/>
    </location>
</feature>
<evidence type="ECO:0000256" key="2">
    <source>
        <dbReference type="ARBA" id="ARBA00008333"/>
    </source>
</evidence>